<sequence length="643" mass="74899">MDPYRPPPYAPYRPPYNMPGSMPSGMPNFGQPMHRPGFVPGPFHGRPGFGHPPRSGFAVQVPGGPAAGNSNETEKLTTLFIGGISTGVTDEWMEKVLKTCGALKAWKRVKDQSGNPKAFGFAEYANADSVLRALRVLGGEGAGEDRKDNGVVLPALEEGASPKKLLVRADEETRKYLDQYEAARPRTAHDSEQDKNALLAVIAVIEEMTKPQDQSTSPSSKSLQEDAKSTTSSPAAENLEKNEETDLPADLPPEQKDLIYREIAIFRERAAQRERERRREDEERANRRAKAEKDREERRRGNGERDNRDRQFGQYQQAVNFVPAREDKHDYVLDDEDEERRRQAKREKELEMAFKERERRWEQREAKFARQYEREMRQEADQKEKEIRDREIMARKLAEWNDDVETERGTEQYYRDRSRWWYHRQQVRARELAADEQDRLQEQEEMEAEKRRQQRERALEERKQEELIENEKVTKPLSEADTNSTPNVQDANNSTQTNNGSVKAKLTLNITNKRRAAVMTAAADDEESDEDESETRWKKRALLVNTIPTEKEELWKWEVKWDELDENILNKKLQPFVSKKIVHYLGEQEDELVSFVMDQLRRKRPADELTKEMESTLDEDAEIFVMKLWRMLIFETEGKTRKI</sequence>
<dbReference type="OrthoDB" id="6275295at2759"/>
<evidence type="ECO:0000256" key="1">
    <source>
        <dbReference type="ARBA" id="ARBA00022664"/>
    </source>
</evidence>
<dbReference type="Gene3D" id="3.30.70.330">
    <property type="match status" value="1"/>
</dbReference>
<keyword evidence="2" id="KW-0694">RNA-binding</keyword>
<feature type="compositionally biased region" description="Polar residues" evidence="3">
    <location>
        <begin position="211"/>
        <end position="222"/>
    </location>
</feature>
<dbReference type="GO" id="GO:0005681">
    <property type="term" value="C:spliceosomal complex"/>
    <property type="evidence" value="ECO:0007669"/>
    <property type="project" value="TreeGrafter"/>
</dbReference>
<feature type="domain" description="PWI" evidence="5">
    <location>
        <begin position="552"/>
        <end position="643"/>
    </location>
</feature>
<feature type="compositionally biased region" description="Polar residues" evidence="3">
    <location>
        <begin position="480"/>
        <end position="500"/>
    </location>
</feature>
<evidence type="ECO:0000313" key="6">
    <source>
        <dbReference type="EMBL" id="CAG8509386.1"/>
    </source>
</evidence>
<evidence type="ECO:0000256" key="2">
    <source>
        <dbReference type="PROSITE-ProRule" id="PRU00176"/>
    </source>
</evidence>
<dbReference type="GO" id="GO:0006397">
    <property type="term" value="P:mRNA processing"/>
    <property type="evidence" value="ECO:0007669"/>
    <property type="project" value="UniProtKB-KW"/>
</dbReference>
<dbReference type="AlphaFoldDB" id="A0A9N8ZWU2"/>
<gene>
    <name evidence="6" type="ORF">PBRASI_LOCUS3030</name>
</gene>
<evidence type="ECO:0000256" key="3">
    <source>
        <dbReference type="SAM" id="MobiDB-lite"/>
    </source>
</evidence>
<dbReference type="Gene3D" id="1.20.1390.10">
    <property type="entry name" value="PWI domain"/>
    <property type="match status" value="1"/>
</dbReference>
<feature type="region of interest" description="Disordered" evidence="3">
    <location>
        <begin position="435"/>
        <end position="500"/>
    </location>
</feature>
<dbReference type="Pfam" id="PF00076">
    <property type="entry name" value="RRM_1"/>
    <property type="match status" value="1"/>
</dbReference>
<dbReference type="Pfam" id="PF01480">
    <property type="entry name" value="PWI"/>
    <property type="match status" value="1"/>
</dbReference>
<dbReference type="InterPro" id="IPR012677">
    <property type="entry name" value="Nucleotide-bd_a/b_plait_sf"/>
</dbReference>
<dbReference type="SMART" id="SM00360">
    <property type="entry name" value="RRM"/>
    <property type="match status" value="1"/>
</dbReference>
<dbReference type="InterPro" id="IPR036483">
    <property type="entry name" value="PWI_dom_sf"/>
</dbReference>
<dbReference type="CDD" id="cd12446">
    <property type="entry name" value="RRM_RBM25"/>
    <property type="match status" value="1"/>
</dbReference>
<proteinExistence type="predicted"/>
<name>A0A9N8ZWU2_9GLOM</name>
<keyword evidence="7" id="KW-1185">Reference proteome</keyword>
<evidence type="ECO:0000259" key="5">
    <source>
        <dbReference type="PROSITE" id="PS51025"/>
    </source>
</evidence>
<dbReference type="InterPro" id="IPR052768">
    <property type="entry name" value="RBM25"/>
</dbReference>
<dbReference type="InterPro" id="IPR002483">
    <property type="entry name" value="PWI_dom"/>
</dbReference>
<protein>
    <submittedName>
        <fullName evidence="6">9958_t:CDS:1</fullName>
    </submittedName>
</protein>
<dbReference type="SUPFAM" id="SSF101233">
    <property type="entry name" value="PWI domain"/>
    <property type="match status" value="1"/>
</dbReference>
<reference evidence="6" key="1">
    <citation type="submission" date="2021-06" db="EMBL/GenBank/DDBJ databases">
        <authorList>
            <person name="Kallberg Y."/>
            <person name="Tangrot J."/>
            <person name="Rosling A."/>
        </authorList>
    </citation>
    <scope>NUCLEOTIDE SEQUENCE</scope>
    <source>
        <strain evidence="6">BR232B</strain>
    </source>
</reference>
<feature type="compositionally biased region" description="Basic and acidic residues" evidence="3">
    <location>
        <begin position="435"/>
        <end position="474"/>
    </location>
</feature>
<dbReference type="InterPro" id="IPR000504">
    <property type="entry name" value="RRM_dom"/>
</dbReference>
<dbReference type="PROSITE" id="PS51025">
    <property type="entry name" value="PWI"/>
    <property type="match status" value="1"/>
</dbReference>
<feature type="region of interest" description="Disordered" evidence="3">
    <location>
        <begin position="209"/>
        <end position="257"/>
    </location>
</feature>
<comment type="caution">
    <text evidence="6">The sequence shown here is derived from an EMBL/GenBank/DDBJ whole genome shotgun (WGS) entry which is preliminary data.</text>
</comment>
<dbReference type="PANTHER" id="PTHR18806:SF4">
    <property type="entry name" value="RNA-BINDING PROTEIN 25"/>
    <property type="match status" value="1"/>
</dbReference>
<dbReference type="EMBL" id="CAJVPI010000259">
    <property type="protein sequence ID" value="CAG8509386.1"/>
    <property type="molecule type" value="Genomic_DNA"/>
</dbReference>
<dbReference type="Proteomes" id="UP000789739">
    <property type="component" value="Unassembled WGS sequence"/>
</dbReference>
<dbReference type="PROSITE" id="PS50102">
    <property type="entry name" value="RRM"/>
    <property type="match status" value="1"/>
</dbReference>
<dbReference type="GO" id="GO:0003729">
    <property type="term" value="F:mRNA binding"/>
    <property type="evidence" value="ECO:0007669"/>
    <property type="project" value="TreeGrafter"/>
</dbReference>
<dbReference type="SMART" id="SM00311">
    <property type="entry name" value="PWI"/>
    <property type="match status" value="1"/>
</dbReference>
<feature type="compositionally biased region" description="Basic and acidic residues" evidence="3">
    <location>
        <begin position="271"/>
        <end position="311"/>
    </location>
</feature>
<keyword evidence="1" id="KW-0507">mRNA processing</keyword>
<dbReference type="InterPro" id="IPR035979">
    <property type="entry name" value="RBD_domain_sf"/>
</dbReference>
<evidence type="ECO:0000259" key="4">
    <source>
        <dbReference type="PROSITE" id="PS50102"/>
    </source>
</evidence>
<evidence type="ECO:0000313" key="7">
    <source>
        <dbReference type="Proteomes" id="UP000789739"/>
    </source>
</evidence>
<dbReference type="SUPFAM" id="SSF54928">
    <property type="entry name" value="RNA-binding domain, RBD"/>
    <property type="match status" value="1"/>
</dbReference>
<dbReference type="InterPro" id="IPR034268">
    <property type="entry name" value="RBM25_RRM"/>
</dbReference>
<accession>A0A9N8ZWU2</accession>
<dbReference type="PANTHER" id="PTHR18806">
    <property type="entry name" value="RBM25 PROTEIN"/>
    <property type="match status" value="1"/>
</dbReference>
<organism evidence="6 7">
    <name type="scientific">Paraglomus brasilianum</name>
    <dbReference type="NCBI Taxonomy" id="144538"/>
    <lineage>
        <taxon>Eukaryota</taxon>
        <taxon>Fungi</taxon>
        <taxon>Fungi incertae sedis</taxon>
        <taxon>Mucoromycota</taxon>
        <taxon>Glomeromycotina</taxon>
        <taxon>Glomeromycetes</taxon>
        <taxon>Paraglomerales</taxon>
        <taxon>Paraglomeraceae</taxon>
        <taxon>Paraglomus</taxon>
    </lineage>
</organism>
<feature type="region of interest" description="Disordered" evidence="3">
    <location>
        <begin position="271"/>
        <end position="345"/>
    </location>
</feature>
<feature type="domain" description="RRM" evidence="4">
    <location>
        <begin position="77"/>
        <end position="172"/>
    </location>
</feature>